<dbReference type="EMBL" id="LT629700">
    <property type="protein sequence ID" value="SDL82378.1"/>
    <property type="molecule type" value="Genomic_DNA"/>
</dbReference>
<dbReference type="STRING" id="38302.SAMN04488535_0898"/>
<gene>
    <name evidence="2" type="ORF">SAMN04488535_0898</name>
</gene>
<organism evidence="2 3">
    <name type="scientific">Corynebacterium mycetoides</name>
    <dbReference type="NCBI Taxonomy" id="38302"/>
    <lineage>
        <taxon>Bacteria</taxon>
        <taxon>Bacillati</taxon>
        <taxon>Actinomycetota</taxon>
        <taxon>Actinomycetes</taxon>
        <taxon>Mycobacteriales</taxon>
        <taxon>Corynebacteriaceae</taxon>
        <taxon>Corynebacterium</taxon>
    </lineage>
</organism>
<evidence type="ECO:0000313" key="3">
    <source>
        <dbReference type="Proteomes" id="UP000199350"/>
    </source>
</evidence>
<keyword evidence="1" id="KW-0732">Signal</keyword>
<feature type="chain" id="PRO_5038728740" description="Oxidoreductase" evidence="1">
    <location>
        <begin position="19"/>
        <end position="315"/>
    </location>
</feature>
<dbReference type="Pfam" id="PF19777">
    <property type="entry name" value="DUF6263"/>
    <property type="match status" value="1"/>
</dbReference>
<evidence type="ECO:0008006" key="4">
    <source>
        <dbReference type="Google" id="ProtNLM"/>
    </source>
</evidence>
<evidence type="ECO:0000256" key="1">
    <source>
        <dbReference type="SAM" id="SignalP"/>
    </source>
</evidence>
<evidence type="ECO:0000313" key="2">
    <source>
        <dbReference type="EMBL" id="SDL82378.1"/>
    </source>
</evidence>
<keyword evidence="3" id="KW-1185">Reference proteome</keyword>
<dbReference type="AlphaFoldDB" id="A0A1G9N7B4"/>
<dbReference type="InterPro" id="IPR046230">
    <property type="entry name" value="DUF6263"/>
</dbReference>
<protein>
    <recommendedName>
        <fullName evidence="4">Oxidoreductase</fullName>
    </recommendedName>
</protein>
<feature type="signal peptide" evidence="1">
    <location>
        <begin position="1"/>
        <end position="18"/>
    </location>
</feature>
<proteinExistence type="predicted"/>
<reference evidence="3" key="1">
    <citation type="submission" date="2016-10" db="EMBL/GenBank/DDBJ databases">
        <authorList>
            <person name="Varghese N."/>
            <person name="Submissions S."/>
        </authorList>
    </citation>
    <scope>NUCLEOTIDE SEQUENCE [LARGE SCALE GENOMIC DNA]</scope>
    <source>
        <strain evidence="3">DSM 20632</strain>
    </source>
</reference>
<dbReference type="Proteomes" id="UP000199350">
    <property type="component" value="Chromosome I"/>
</dbReference>
<accession>A0A1G9N7B4</accession>
<name>A0A1G9N7B4_9CORY</name>
<sequence length="315" mass="32114">MIAAALTAALALAGCSRAEPDPVADVPAFAVDSPAVTLVTPGDNPRVLEYADHAGDNGDEGPWGTTAAVYGGIDQSVHNASGLSPDAPAGGDVNRVTLPLSVTSRPAPAPGVGENPADRRVDLTVGPGTHSDLALGQEVATAEGFLMSWRAASSGRVDTLKLLAPPESSTTGRSIVESSLLSLMSASVVFPAEPVGVGGVWTVSSRVTGDTSMLRTTTYTVTGAEGDTVSLDVSVDERPTQPELTIDNEIAGDLDGATLTVENSSTTSEGSLTVDLRRPLPVSGRVSATTRVIYAGPRPEARVVQDITSAVEFGV</sequence>